<keyword evidence="1" id="KW-0808">Transferase</keyword>
<dbReference type="GO" id="GO:0016831">
    <property type="term" value="F:carboxy-lyase activity"/>
    <property type="evidence" value="ECO:0007669"/>
    <property type="project" value="InterPro"/>
</dbReference>
<dbReference type="NCBIfam" id="NF005530">
    <property type="entry name" value="PRK07189.1"/>
    <property type="match status" value="1"/>
</dbReference>
<dbReference type="InterPro" id="IPR029045">
    <property type="entry name" value="ClpP/crotonase-like_dom_sf"/>
</dbReference>
<dbReference type="KEGG" id="rpc:RPC_4590"/>
<dbReference type="OrthoDB" id="5502755at2"/>
<evidence type="ECO:0000259" key="3">
    <source>
        <dbReference type="PROSITE" id="PS50980"/>
    </source>
</evidence>
<evidence type="ECO:0000256" key="2">
    <source>
        <dbReference type="SAM" id="Phobius"/>
    </source>
</evidence>
<evidence type="ECO:0000313" key="4">
    <source>
        <dbReference type="EMBL" id="ABD90112.1"/>
    </source>
</evidence>
<keyword evidence="2" id="KW-1133">Transmembrane helix</keyword>
<reference evidence="4" key="1">
    <citation type="submission" date="2006-03" db="EMBL/GenBank/DDBJ databases">
        <title>Complete sequence of Rhodopseudomonas palustris BisB18.</title>
        <authorList>
            <consortium name="US DOE Joint Genome Institute"/>
            <person name="Copeland A."/>
            <person name="Lucas S."/>
            <person name="Lapidus A."/>
            <person name="Barry K."/>
            <person name="Detter J.C."/>
            <person name="Glavina del Rio T."/>
            <person name="Hammon N."/>
            <person name="Israni S."/>
            <person name="Dalin E."/>
            <person name="Tice H."/>
            <person name="Pitluck S."/>
            <person name="Chain P."/>
            <person name="Malfatti S."/>
            <person name="Shin M."/>
            <person name="Vergez L."/>
            <person name="Schmutz J."/>
            <person name="Larimer F."/>
            <person name="Land M."/>
            <person name="Hauser L."/>
            <person name="Pelletier D.A."/>
            <person name="Kyrpides N."/>
            <person name="Anderson I."/>
            <person name="Oda Y."/>
            <person name="Harwood C.S."/>
            <person name="Richardson P."/>
        </authorList>
    </citation>
    <scope>NUCLEOTIDE SEQUENCE [LARGE SCALE GENOMIC DNA]</scope>
    <source>
        <strain evidence="4">BisB18</strain>
    </source>
</reference>
<dbReference type="GO" id="GO:2001295">
    <property type="term" value="P:malonyl-CoA biosynthetic process"/>
    <property type="evidence" value="ECO:0007669"/>
    <property type="project" value="TreeGrafter"/>
</dbReference>
<dbReference type="GO" id="GO:0006633">
    <property type="term" value="P:fatty acid biosynthetic process"/>
    <property type="evidence" value="ECO:0007669"/>
    <property type="project" value="TreeGrafter"/>
</dbReference>
<dbReference type="EMBL" id="CP000301">
    <property type="protein sequence ID" value="ABD90112.1"/>
    <property type="molecule type" value="Genomic_DNA"/>
</dbReference>
<dbReference type="GO" id="GO:0016740">
    <property type="term" value="F:transferase activity"/>
    <property type="evidence" value="ECO:0007669"/>
    <property type="project" value="UniProtKB-KW"/>
</dbReference>
<feature type="transmembrane region" description="Helical" evidence="2">
    <location>
        <begin position="156"/>
        <end position="181"/>
    </location>
</feature>
<keyword evidence="2" id="KW-0812">Transmembrane</keyword>
<dbReference type="PROSITE" id="PS50980">
    <property type="entry name" value="COA_CT_NTER"/>
    <property type="match status" value="1"/>
</dbReference>
<keyword evidence="2" id="KW-0472">Membrane</keyword>
<dbReference type="Pfam" id="PF01039">
    <property type="entry name" value="Carboxyl_trans"/>
    <property type="match status" value="1"/>
</dbReference>
<dbReference type="GO" id="GO:0005975">
    <property type="term" value="P:carbohydrate metabolic process"/>
    <property type="evidence" value="ECO:0007669"/>
    <property type="project" value="InterPro"/>
</dbReference>
<sequence>MTFETTLSDEVLALAARRSYIELNARARAQQLLDQGSFHELLGPFDRVESPWLPMQGIVTQSDDGCVVAKGKIDGKPAVVIAMEGKFQGGSIGEVCGMKMAEAFRLARLDNEKGIPTRAVLSLESGGVRLQEANMGELVIAEIYAEMVALRKHTPLIVVITGPTGCFGGMSLAAGLASYVVMTRQARLSMNGPEVIELEAGKDEFVAADKPFVWGVNGGAQRFATDFADVLLEDDADAVTKAVTDLFRKGQPAQLRTDKYELFIKRLKFLDPSKQWVAEDIRNAWKAVAK</sequence>
<protein>
    <submittedName>
        <fullName evidence="4">Malonate decarboxylase, beta subunit</fullName>
    </submittedName>
</protein>
<dbReference type="NCBIfam" id="TIGR03133">
    <property type="entry name" value="malonate_beta"/>
    <property type="match status" value="1"/>
</dbReference>
<dbReference type="PANTHER" id="PTHR42995:SF1">
    <property type="entry name" value="MALONATE DECARBOXYLASE BETA SUBUNIT"/>
    <property type="match status" value="1"/>
</dbReference>
<accession>Q20XM4</accession>
<gene>
    <name evidence="4" type="ordered locus">RPC_4590</name>
</gene>
<feature type="domain" description="CoA carboxyltransferase N-terminal" evidence="3">
    <location>
        <begin position="1"/>
        <end position="261"/>
    </location>
</feature>
<dbReference type="HOGENOM" id="CLU_058025_1_0_5"/>
<dbReference type="eggNOG" id="COG4799">
    <property type="taxonomic scope" value="Bacteria"/>
</dbReference>
<dbReference type="RefSeq" id="WP_011474990.1">
    <property type="nucleotide sequence ID" value="NC_007925.1"/>
</dbReference>
<organism evidence="4">
    <name type="scientific">Rhodopseudomonas palustris (strain BisB18)</name>
    <dbReference type="NCBI Taxonomy" id="316056"/>
    <lineage>
        <taxon>Bacteria</taxon>
        <taxon>Pseudomonadati</taxon>
        <taxon>Pseudomonadota</taxon>
        <taxon>Alphaproteobacteria</taxon>
        <taxon>Hyphomicrobiales</taxon>
        <taxon>Nitrobacteraceae</taxon>
        <taxon>Rhodopseudomonas</taxon>
    </lineage>
</organism>
<dbReference type="InterPro" id="IPR017556">
    <property type="entry name" value="Malonate_beta"/>
</dbReference>
<proteinExistence type="predicted"/>
<dbReference type="InterPro" id="IPR011762">
    <property type="entry name" value="COA_CT_N"/>
</dbReference>
<evidence type="ECO:0000256" key="1">
    <source>
        <dbReference type="ARBA" id="ARBA00022679"/>
    </source>
</evidence>
<dbReference type="SUPFAM" id="SSF52096">
    <property type="entry name" value="ClpP/crotonase"/>
    <property type="match status" value="1"/>
</dbReference>
<dbReference type="Gene3D" id="3.90.226.10">
    <property type="entry name" value="2-enoyl-CoA Hydratase, Chain A, domain 1"/>
    <property type="match status" value="1"/>
</dbReference>
<dbReference type="GO" id="GO:0003989">
    <property type="term" value="F:acetyl-CoA carboxylase activity"/>
    <property type="evidence" value="ECO:0007669"/>
    <property type="project" value="TreeGrafter"/>
</dbReference>
<dbReference type="STRING" id="316056.RPC_4590"/>
<dbReference type="PANTHER" id="PTHR42995">
    <property type="entry name" value="ACETYL-COENZYME A CARBOXYLASE CARBOXYL TRANSFERASE SUBUNIT BETA, CHLOROPLASTIC"/>
    <property type="match status" value="1"/>
</dbReference>
<dbReference type="AlphaFoldDB" id="Q20XM4"/>
<name>Q20XM4_RHOPB</name>
<dbReference type="InterPro" id="IPR034733">
    <property type="entry name" value="AcCoA_carboxyl_beta"/>
</dbReference>